<keyword evidence="4 6" id="KW-1133">Transmembrane helix</keyword>
<dbReference type="RefSeq" id="WP_095820947.1">
    <property type="nucleotide sequence ID" value="NZ_NSGH01000001.1"/>
</dbReference>
<dbReference type="Pfam" id="PF06271">
    <property type="entry name" value="RDD"/>
    <property type="match status" value="1"/>
</dbReference>
<evidence type="ECO:0000259" key="7">
    <source>
        <dbReference type="Pfam" id="PF06271"/>
    </source>
</evidence>
<protein>
    <submittedName>
        <fullName evidence="8">Transporter</fullName>
    </submittedName>
</protein>
<reference evidence="8 9" key="1">
    <citation type="submission" date="2017-08" db="EMBL/GenBank/DDBJ databases">
        <title>Salimicrobium alkalisoli sp. nov., isolated from saline alkaline soil.</title>
        <authorList>
            <person name="Zhang G."/>
            <person name="Xiong Q."/>
        </authorList>
    </citation>
    <scope>NUCLEOTIDE SEQUENCE [LARGE SCALE GENOMIC DNA]</scope>
    <source>
        <strain evidence="8 9">WN024</strain>
    </source>
</reference>
<name>A0ABX4HUX9_9BACI</name>
<evidence type="ECO:0000256" key="3">
    <source>
        <dbReference type="ARBA" id="ARBA00022692"/>
    </source>
</evidence>
<evidence type="ECO:0000313" key="8">
    <source>
        <dbReference type="EMBL" id="PBB07032.1"/>
    </source>
</evidence>
<feature type="transmembrane region" description="Helical" evidence="6">
    <location>
        <begin position="14"/>
        <end position="35"/>
    </location>
</feature>
<evidence type="ECO:0000256" key="4">
    <source>
        <dbReference type="ARBA" id="ARBA00022989"/>
    </source>
</evidence>
<keyword evidence="5 6" id="KW-0472">Membrane</keyword>
<accession>A0ABX4HUX9</accession>
<feature type="domain" description="RDD" evidence="7">
    <location>
        <begin position="8"/>
        <end position="133"/>
    </location>
</feature>
<dbReference type="EMBL" id="NSGH01000001">
    <property type="protein sequence ID" value="PBB07032.1"/>
    <property type="molecule type" value="Genomic_DNA"/>
</dbReference>
<dbReference type="InterPro" id="IPR051791">
    <property type="entry name" value="Pra-immunoreactive"/>
</dbReference>
<feature type="transmembrane region" description="Helical" evidence="6">
    <location>
        <begin position="47"/>
        <end position="70"/>
    </location>
</feature>
<organism evidence="8 9">
    <name type="scientific">Salimicrobium humidisoli</name>
    <dbReference type="NCBI Taxonomy" id="2029857"/>
    <lineage>
        <taxon>Bacteria</taxon>
        <taxon>Bacillati</taxon>
        <taxon>Bacillota</taxon>
        <taxon>Bacilli</taxon>
        <taxon>Bacillales</taxon>
        <taxon>Bacillaceae</taxon>
        <taxon>Salimicrobium</taxon>
    </lineage>
</organism>
<dbReference type="PANTHER" id="PTHR36115">
    <property type="entry name" value="PROLINE-RICH ANTIGEN HOMOLOG-RELATED"/>
    <property type="match status" value="1"/>
</dbReference>
<evidence type="ECO:0000256" key="2">
    <source>
        <dbReference type="ARBA" id="ARBA00022475"/>
    </source>
</evidence>
<dbReference type="PANTHER" id="PTHR36115:SF9">
    <property type="entry name" value="LMO1584 PROTEIN"/>
    <property type="match status" value="1"/>
</dbReference>
<keyword evidence="3 6" id="KW-0812">Transmembrane</keyword>
<evidence type="ECO:0000256" key="6">
    <source>
        <dbReference type="SAM" id="Phobius"/>
    </source>
</evidence>
<sequence length="139" mass="15436">MQTDTPKAGFGKRLAAFLADSFIINMIAVFLYFLITGELTSEVSSSYAYILLDASYLTILPAVWAGYTVAKRLMDIRVKKLNGNDVTLFDMFIRDFVGKVLLSVITFGVSTLVSFVMVIATKQRRAIHDYMAGTYVHSG</sequence>
<evidence type="ECO:0000313" key="9">
    <source>
        <dbReference type="Proteomes" id="UP000217561"/>
    </source>
</evidence>
<keyword evidence="2" id="KW-1003">Cell membrane</keyword>
<evidence type="ECO:0000256" key="1">
    <source>
        <dbReference type="ARBA" id="ARBA00004651"/>
    </source>
</evidence>
<evidence type="ECO:0000256" key="5">
    <source>
        <dbReference type="ARBA" id="ARBA00023136"/>
    </source>
</evidence>
<dbReference type="InterPro" id="IPR010432">
    <property type="entry name" value="RDD"/>
</dbReference>
<proteinExistence type="predicted"/>
<gene>
    <name evidence="8" type="ORF">CKW00_00830</name>
</gene>
<keyword evidence="9" id="KW-1185">Reference proteome</keyword>
<feature type="transmembrane region" description="Helical" evidence="6">
    <location>
        <begin position="100"/>
        <end position="121"/>
    </location>
</feature>
<comment type="caution">
    <text evidence="8">The sequence shown here is derived from an EMBL/GenBank/DDBJ whole genome shotgun (WGS) entry which is preliminary data.</text>
</comment>
<comment type="subcellular location">
    <subcellularLocation>
        <location evidence="1">Cell membrane</location>
        <topology evidence="1">Multi-pass membrane protein</topology>
    </subcellularLocation>
</comment>
<dbReference type="Proteomes" id="UP000217561">
    <property type="component" value="Unassembled WGS sequence"/>
</dbReference>